<comment type="caution">
    <text evidence="11">The sequence shown here is derived from an EMBL/GenBank/DDBJ whole genome shotgun (WGS) entry which is preliminary data.</text>
</comment>
<sequence>MAQVVAPGPPLSYTAPFGEWPNDCNWEDVCATKADEVEANRPVMLDTYARVHRCPIAGVVVKHFDSDAERVFSMMRLAGDCCVSIVGRMFLGGHPFGICMPIERPVDPVSIATKEERVMLIYQLRDLVAKLHAKNIVHGDLKPQNLLLCSDGRLRLCDFDNAALESDNHVAPEYTIPYCSPFRMRDHADVPMTRAEDTYSLGLTIWELYTGRTPLLYGDETLEEMLDALEHRARVGMRPDMTLIDNPDIYALVETCLAAGPDCPNEVPMVGDAMYCVETKFEFGLCTAKPPHLYSRIVHGCNCDRGDGPCVDYFVESKTKNLYDLHFTMWQLAASESLTSLFL</sequence>
<keyword evidence="2" id="KW-0547">Nucleotide-binding</keyword>
<dbReference type="Gene3D" id="1.10.510.10">
    <property type="entry name" value="Transferase(Phosphotransferase) domain 1"/>
    <property type="match status" value="1"/>
</dbReference>
<keyword evidence="4" id="KW-0067">ATP-binding</keyword>
<keyword evidence="3 11" id="KW-0418">Kinase</keyword>
<dbReference type="SMART" id="SM00220">
    <property type="entry name" value="S_TKc"/>
    <property type="match status" value="1"/>
</dbReference>
<evidence type="ECO:0000313" key="11">
    <source>
        <dbReference type="EMBL" id="KAJ7196494.1"/>
    </source>
</evidence>
<dbReference type="InterPro" id="IPR011009">
    <property type="entry name" value="Kinase-like_dom_sf"/>
</dbReference>
<evidence type="ECO:0000256" key="9">
    <source>
        <dbReference type="ARBA" id="ARBA00051693"/>
    </source>
</evidence>
<comment type="catalytic activity">
    <reaction evidence="9">
        <text>L-tyrosyl-[protein] + ATP = O-phospho-L-tyrosyl-[protein] + ADP + H(+)</text>
        <dbReference type="Rhea" id="RHEA:10596"/>
        <dbReference type="Rhea" id="RHEA-COMP:10136"/>
        <dbReference type="Rhea" id="RHEA-COMP:20101"/>
        <dbReference type="ChEBI" id="CHEBI:15378"/>
        <dbReference type="ChEBI" id="CHEBI:30616"/>
        <dbReference type="ChEBI" id="CHEBI:46858"/>
        <dbReference type="ChEBI" id="CHEBI:61978"/>
        <dbReference type="ChEBI" id="CHEBI:456216"/>
        <dbReference type="EC" id="2.7.12.2"/>
    </reaction>
</comment>
<evidence type="ECO:0000256" key="1">
    <source>
        <dbReference type="ARBA" id="ARBA00022679"/>
    </source>
</evidence>
<dbReference type="SUPFAM" id="SSF56112">
    <property type="entry name" value="Protein kinase-like (PK-like)"/>
    <property type="match status" value="1"/>
</dbReference>
<dbReference type="PROSITE" id="PS50011">
    <property type="entry name" value="PROTEIN_KINASE_DOM"/>
    <property type="match status" value="1"/>
</dbReference>
<name>A0AAD6Y4Q1_9AGAR</name>
<proteinExistence type="inferred from homology"/>
<reference evidence="11" key="1">
    <citation type="submission" date="2023-03" db="EMBL/GenBank/DDBJ databases">
        <title>Massive genome expansion in bonnet fungi (Mycena s.s.) driven by repeated elements and novel gene families across ecological guilds.</title>
        <authorList>
            <consortium name="Lawrence Berkeley National Laboratory"/>
            <person name="Harder C.B."/>
            <person name="Miyauchi S."/>
            <person name="Viragh M."/>
            <person name="Kuo A."/>
            <person name="Thoen E."/>
            <person name="Andreopoulos B."/>
            <person name="Lu D."/>
            <person name="Skrede I."/>
            <person name="Drula E."/>
            <person name="Henrissat B."/>
            <person name="Morin E."/>
            <person name="Kohler A."/>
            <person name="Barry K."/>
            <person name="LaButti K."/>
            <person name="Morin E."/>
            <person name="Salamov A."/>
            <person name="Lipzen A."/>
            <person name="Mereny Z."/>
            <person name="Hegedus B."/>
            <person name="Baldrian P."/>
            <person name="Stursova M."/>
            <person name="Weitz H."/>
            <person name="Taylor A."/>
            <person name="Grigoriev I.V."/>
            <person name="Nagy L.G."/>
            <person name="Martin F."/>
            <person name="Kauserud H."/>
        </authorList>
    </citation>
    <scope>NUCLEOTIDE SEQUENCE</scope>
    <source>
        <strain evidence="11">9144</strain>
    </source>
</reference>
<dbReference type="GO" id="GO:0005524">
    <property type="term" value="F:ATP binding"/>
    <property type="evidence" value="ECO:0007669"/>
    <property type="project" value="UniProtKB-KW"/>
</dbReference>
<evidence type="ECO:0000256" key="4">
    <source>
        <dbReference type="ARBA" id="ARBA00022840"/>
    </source>
</evidence>
<dbReference type="InterPro" id="IPR008271">
    <property type="entry name" value="Ser/Thr_kinase_AS"/>
</dbReference>
<evidence type="ECO:0000256" key="7">
    <source>
        <dbReference type="ARBA" id="ARBA00049014"/>
    </source>
</evidence>
<evidence type="ECO:0000313" key="12">
    <source>
        <dbReference type="Proteomes" id="UP001219525"/>
    </source>
</evidence>
<dbReference type="AlphaFoldDB" id="A0AAD6Y4Q1"/>
<evidence type="ECO:0000256" key="2">
    <source>
        <dbReference type="ARBA" id="ARBA00022741"/>
    </source>
</evidence>
<comment type="catalytic activity">
    <reaction evidence="7">
        <text>L-seryl-[protein] + ATP = O-phospho-L-seryl-[protein] + ADP + H(+)</text>
        <dbReference type="Rhea" id="RHEA:17989"/>
        <dbReference type="Rhea" id="RHEA-COMP:9863"/>
        <dbReference type="Rhea" id="RHEA-COMP:11604"/>
        <dbReference type="ChEBI" id="CHEBI:15378"/>
        <dbReference type="ChEBI" id="CHEBI:29999"/>
        <dbReference type="ChEBI" id="CHEBI:30616"/>
        <dbReference type="ChEBI" id="CHEBI:83421"/>
        <dbReference type="ChEBI" id="CHEBI:456216"/>
        <dbReference type="EC" id="2.7.12.2"/>
    </reaction>
</comment>
<dbReference type="InterPro" id="IPR000719">
    <property type="entry name" value="Prot_kinase_dom"/>
</dbReference>
<organism evidence="11 12">
    <name type="scientific">Mycena pura</name>
    <dbReference type="NCBI Taxonomy" id="153505"/>
    <lineage>
        <taxon>Eukaryota</taxon>
        <taxon>Fungi</taxon>
        <taxon>Dikarya</taxon>
        <taxon>Basidiomycota</taxon>
        <taxon>Agaricomycotina</taxon>
        <taxon>Agaricomycetes</taxon>
        <taxon>Agaricomycetidae</taxon>
        <taxon>Agaricales</taxon>
        <taxon>Marasmiineae</taxon>
        <taxon>Mycenaceae</taxon>
        <taxon>Mycena</taxon>
    </lineage>
</organism>
<accession>A0AAD6Y4Q1</accession>
<protein>
    <recommendedName>
        <fullName evidence="6">mitogen-activated protein kinase kinase</fullName>
        <ecNumber evidence="6">2.7.12.2</ecNumber>
    </recommendedName>
</protein>
<dbReference type="EC" id="2.7.12.2" evidence="6"/>
<evidence type="ECO:0000256" key="8">
    <source>
        <dbReference type="ARBA" id="ARBA00049299"/>
    </source>
</evidence>
<keyword evidence="1" id="KW-0808">Transferase</keyword>
<dbReference type="PANTHER" id="PTHR48013">
    <property type="entry name" value="DUAL SPECIFICITY MITOGEN-ACTIVATED PROTEIN KINASE KINASE 5-RELATED"/>
    <property type="match status" value="1"/>
</dbReference>
<dbReference type="Proteomes" id="UP001219525">
    <property type="component" value="Unassembled WGS sequence"/>
</dbReference>
<dbReference type="PANTHER" id="PTHR48013:SF9">
    <property type="entry name" value="DUAL SPECIFICITY MITOGEN-ACTIVATED PROTEIN KINASE KINASE 5"/>
    <property type="match status" value="1"/>
</dbReference>
<dbReference type="EMBL" id="JARJCW010000083">
    <property type="protein sequence ID" value="KAJ7196494.1"/>
    <property type="molecule type" value="Genomic_DNA"/>
</dbReference>
<evidence type="ECO:0000259" key="10">
    <source>
        <dbReference type="PROSITE" id="PS50011"/>
    </source>
</evidence>
<comment type="similarity">
    <text evidence="5">Belongs to the protein kinase superfamily. STE Ser/Thr protein kinase family. MAP kinase kinase subfamily.</text>
</comment>
<gene>
    <name evidence="11" type="ORF">GGX14DRAFT_574824</name>
</gene>
<feature type="domain" description="Protein kinase" evidence="10">
    <location>
        <begin position="1"/>
        <end position="281"/>
    </location>
</feature>
<comment type="catalytic activity">
    <reaction evidence="8">
        <text>L-threonyl-[protein] + ATP = O-phospho-L-threonyl-[protein] + ADP + H(+)</text>
        <dbReference type="Rhea" id="RHEA:46608"/>
        <dbReference type="Rhea" id="RHEA-COMP:11060"/>
        <dbReference type="Rhea" id="RHEA-COMP:11605"/>
        <dbReference type="ChEBI" id="CHEBI:15378"/>
        <dbReference type="ChEBI" id="CHEBI:30013"/>
        <dbReference type="ChEBI" id="CHEBI:30616"/>
        <dbReference type="ChEBI" id="CHEBI:61977"/>
        <dbReference type="ChEBI" id="CHEBI:456216"/>
        <dbReference type="EC" id="2.7.12.2"/>
    </reaction>
</comment>
<evidence type="ECO:0000256" key="3">
    <source>
        <dbReference type="ARBA" id="ARBA00022777"/>
    </source>
</evidence>
<evidence type="ECO:0000256" key="6">
    <source>
        <dbReference type="ARBA" id="ARBA00038999"/>
    </source>
</evidence>
<dbReference type="PROSITE" id="PS00108">
    <property type="entry name" value="PROTEIN_KINASE_ST"/>
    <property type="match status" value="1"/>
</dbReference>
<dbReference type="GO" id="GO:0004708">
    <property type="term" value="F:MAP kinase kinase activity"/>
    <property type="evidence" value="ECO:0007669"/>
    <property type="project" value="UniProtKB-EC"/>
</dbReference>
<evidence type="ECO:0000256" key="5">
    <source>
        <dbReference type="ARBA" id="ARBA00038035"/>
    </source>
</evidence>
<dbReference type="Pfam" id="PF00069">
    <property type="entry name" value="Pkinase"/>
    <property type="match status" value="1"/>
</dbReference>
<keyword evidence="12" id="KW-1185">Reference proteome</keyword>